<sequence>MTTDAATAPRQTATPTSDRALMPTDDAIDHARMHSLRISSENTVAARAARTSNDEVESDQSGHAARPALKHDQLSSEDYVELTRISHKKDDIERHIADLQSWSAWDPFEEVASYSTEPQVLLASNSALGRLSSELELRQGKCDRLEHDVQRFNVDDMKRLRKVAKATSKRHLSGPDTDLLELALSTIYALDKLLRLLRDQRAEHELTELRLRWERALLASWQDVAALRSDIQAFVRKCRGLKEALLHSQDGHTTDAALLQSNETLNVDEIPTTSNQAAAESAAHHPSGAGKRTEVPTPALRLAAESVKLESSRLVLRVRSFDAEKVRYAGRLLDLLIDHRQVPEKLLDEQEKLEDALMRPAAIEAEAANIATLLEKKTSGHLPGLSSTTDLSVKPHRSISEPLETPRRREAREVRSTKDEVSPSVASSSRTLHSKRLTGAFSTPSPKATRDAGVNRYQADPRNKLDTAIGRIVNRLPMPVSIVSAQAANRSASSAAKDEKDISGRYWIGDPEPRLCFCRILPSRTVMVRVGGGWQELSEFLTQHYSHLSLPNGEMRSAMLSPSKGHSASSLAWLRSASGPAGSPAAKSVLSMGSHRPNTSARKSISPRVSRVVTMPVDLMRYSASKDGGDKLKRQTSNGALRHRRVDSGEEIGPSPDAAGSILSSGSQSSIVIHPSSPSL</sequence>
<evidence type="ECO:0000313" key="6">
    <source>
        <dbReference type="EMBL" id="GAC73488.1"/>
    </source>
</evidence>
<dbReference type="SUPFAM" id="SSF143575">
    <property type="entry name" value="GAS2 domain-like"/>
    <property type="match status" value="1"/>
</dbReference>
<name>M9MCF1_PSEA3</name>
<dbReference type="OrthoDB" id="10017054at2759"/>
<feature type="compositionally biased region" description="Low complexity" evidence="4">
    <location>
        <begin position="660"/>
        <end position="680"/>
    </location>
</feature>
<feature type="region of interest" description="Disordered" evidence="4">
    <location>
        <begin position="379"/>
        <end position="452"/>
    </location>
</feature>
<evidence type="ECO:0000313" key="7">
    <source>
        <dbReference type="Proteomes" id="UP000011976"/>
    </source>
</evidence>
<evidence type="ECO:0000256" key="2">
    <source>
        <dbReference type="ARBA" id="ARBA00022490"/>
    </source>
</evidence>
<feature type="region of interest" description="Disordered" evidence="4">
    <location>
        <begin position="49"/>
        <end position="73"/>
    </location>
</feature>
<dbReference type="InterPro" id="IPR003108">
    <property type="entry name" value="GAR_dom"/>
</dbReference>
<feature type="compositionally biased region" description="Low complexity" evidence="4">
    <location>
        <begin position="1"/>
        <end position="16"/>
    </location>
</feature>
<dbReference type="Pfam" id="PF02187">
    <property type="entry name" value="GAS2"/>
    <property type="match status" value="1"/>
</dbReference>
<evidence type="ECO:0000256" key="1">
    <source>
        <dbReference type="ARBA" id="ARBA00004245"/>
    </source>
</evidence>
<feature type="region of interest" description="Disordered" evidence="4">
    <location>
        <begin position="275"/>
        <end position="295"/>
    </location>
</feature>
<feature type="region of interest" description="Disordered" evidence="4">
    <location>
        <begin position="584"/>
        <end position="607"/>
    </location>
</feature>
<feature type="region of interest" description="Disordered" evidence="4">
    <location>
        <begin position="623"/>
        <end position="680"/>
    </location>
</feature>
<proteinExistence type="predicted"/>
<evidence type="ECO:0000256" key="4">
    <source>
        <dbReference type="SAM" id="MobiDB-lite"/>
    </source>
</evidence>
<keyword evidence="3" id="KW-0206">Cytoskeleton</keyword>
<dbReference type="GO" id="GO:0005856">
    <property type="term" value="C:cytoskeleton"/>
    <property type="evidence" value="ECO:0007669"/>
    <property type="project" value="UniProtKB-SubCell"/>
</dbReference>
<accession>M9MCF1</accession>
<feature type="domain" description="GAR" evidence="5">
    <location>
        <begin position="460"/>
        <end position="548"/>
    </location>
</feature>
<dbReference type="GO" id="GO:0008017">
    <property type="term" value="F:microtubule binding"/>
    <property type="evidence" value="ECO:0007669"/>
    <property type="project" value="InterPro"/>
</dbReference>
<gene>
    <name evidence="6" type="ORF">PANT_9d00126</name>
</gene>
<protein>
    <recommendedName>
        <fullName evidence="5">GAR domain-containing protein</fullName>
    </recommendedName>
</protein>
<feature type="compositionally biased region" description="Basic and acidic residues" evidence="4">
    <location>
        <begin position="404"/>
        <end position="421"/>
    </location>
</feature>
<evidence type="ECO:0000256" key="3">
    <source>
        <dbReference type="ARBA" id="ARBA00023212"/>
    </source>
</evidence>
<dbReference type="Gene3D" id="3.30.920.20">
    <property type="entry name" value="Gas2-like domain"/>
    <property type="match status" value="1"/>
</dbReference>
<dbReference type="SMART" id="SM00243">
    <property type="entry name" value="GAS2"/>
    <property type="match status" value="1"/>
</dbReference>
<dbReference type="PROSITE" id="PS51460">
    <property type="entry name" value="GAR"/>
    <property type="match status" value="1"/>
</dbReference>
<comment type="subcellular location">
    <subcellularLocation>
        <location evidence="1">Cytoplasm</location>
        <location evidence="1">Cytoskeleton</location>
    </subcellularLocation>
</comment>
<evidence type="ECO:0000259" key="5">
    <source>
        <dbReference type="PROSITE" id="PS51460"/>
    </source>
</evidence>
<organism evidence="6 7">
    <name type="scientific">Pseudozyma antarctica (strain T-34)</name>
    <name type="common">Yeast</name>
    <name type="synonym">Candida antarctica</name>
    <dbReference type="NCBI Taxonomy" id="1151754"/>
    <lineage>
        <taxon>Eukaryota</taxon>
        <taxon>Fungi</taxon>
        <taxon>Dikarya</taxon>
        <taxon>Basidiomycota</taxon>
        <taxon>Ustilaginomycotina</taxon>
        <taxon>Ustilaginomycetes</taxon>
        <taxon>Ustilaginales</taxon>
        <taxon>Ustilaginaceae</taxon>
        <taxon>Moesziomyces</taxon>
    </lineage>
</organism>
<keyword evidence="2" id="KW-0963">Cytoplasm</keyword>
<dbReference type="EMBL" id="DF196775">
    <property type="protein sequence ID" value="GAC73488.1"/>
    <property type="molecule type" value="Genomic_DNA"/>
</dbReference>
<dbReference type="InterPro" id="IPR036534">
    <property type="entry name" value="GAR_dom_sf"/>
</dbReference>
<dbReference type="AlphaFoldDB" id="M9MCF1"/>
<dbReference type="Proteomes" id="UP000011976">
    <property type="component" value="Unassembled WGS sequence"/>
</dbReference>
<feature type="region of interest" description="Disordered" evidence="4">
    <location>
        <begin position="1"/>
        <end position="22"/>
    </location>
</feature>
<reference evidence="7" key="1">
    <citation type="journal article" date="2013" name="Genome Announc.">
        <title>Genome sequence of the basidiomycetous yeast Pseudozyma antarctica T-34, a producer of the glycolipid biosurfactants mannosylerythritol lipids.</title>
        <authorList>
            <person name="Morita T."/>
            <person name="Koike H."/>
            <person name="Koyama Y."/>
            <person name="Hagiwara H."/>
            <person name="Ito E."/>
            <person name="Fukuoka T."/>
            <person name="Imura T."/>
            <person name="Machida M."/>
            <person name="Kitamoto D."/>
        </authorList>
    </citation>
    <scope>NUCLEOTIDE SEQUENCE [LARGE SCALE GENOMIC DNA]</scope>
    <source>
        <strain evidence="7">T-34</strain>
    </source>
</reference>